<dbReference type="GO" id="GO:0019867">
    <property type="term" value="C:outer membrane"/>
    <property type="evidence" value="ECO:0007669"/>
    <property type="project" value="InterPro"/>
</dbReference>
<dbReference type="SUPFAM" id="SSF103515">
    <property type="entry name" value="Autotransporter"/>
    <property type="match status" value="1"/>
</dbReference>
<dbReference type="NCBIfam" id="TIGR01414">
    <property type="entry name" value="autotrans_barl"/>
    <property type="match status" value="1"/>
</dbReference>
<evidence type="ECO:0000313" key="3">
    <source>
        <dbReference type="Proteomes" id="UP000823631"/>
    </source>
</evidence>
<dbReference type="AlphaFoldDB" id="A0A9D9D8P6"/>
<dbReference type="Gene3D" id="2.40.128.130">
    <property type="entry name" value="Autotransporter beta-domain"/>
    <property type="match status" value="1"/>
</dbReference>
<dbReference type="EMBL" id="JADINH010000037">
    <property type="protein sequence ID" value="MBO8415181.1"/>
    <property type="molecule type" value="Genomic_DNA"/>
</dbReference>
<reference evidence="2" key="1">
    <citation type="submission" date="2020-10" db="EMBL/GenBank/DDBJ databases">
        <authorList>
            <person name="Gilroy R."/>
        </authorList>
    </citation>
    <scope>NUCLEOTIDE SEQUENCE</scope>
    <source>
        <strain evidence="2">17213</strain>
    </source>
</reference>
<dbReference type="Pfam" id="PF03797">
    <property type="entry name" value="Autotransporter"/>
    <property type="match status" value="1"/>
</dbReference>
<accession>A0A9D9D8P6</accession>
<proteinExistence type="predicted"/>
<comment type="caution">
    <text evidence="2">The sequence shown here is derived from an EMBL/GenBank/DDBJ whole genome shotgun (WGS) entry which is preliminary data.</text>
</comment>
<organism evidence="2 3">
    <name type="scientific">Candidatus Avisuccinivibrio stercorigallinarum</name>
    <dbReference type="NCBI Taxonomy" id="2840704"/>
    <lineage>
        <taxon>Bacteria</taxon>
        <taxon>Pseudomonadati</taxon>
        <taxon>Pseudomonadota</taxon>
        <taxon>Gammaproteobacteria</taxon>
        <taxon>Aeromonadales</taxon>
        <taxon>Succinivibrionaceae</taxon>
        <taxon>Succinivibrionaceae incertae sedis</taxon>
        <taxon>Candidatus Avisuccinivibrio</taxon>
    </lineage>
</organism>
<evidence type="ECO:0000313" key="2">
    <source>
        <dbReference type="EMBL" id="MBO8415181.1"/>
    </source>
</evidence>
<dbReference type="Proteomes" id="UP000823631">
    <property type="component" value="Unassembled WGS sequence"/>
</dbReference>
<sequence length="320" mass="33663">AETVARMAVYGGAAEVAMAASSTTYEAISARMGMGNPNGNLIMADNANGAGIWLAPVYKNHESDDFDAQGVDYGVDLDLYGVALGADFTFAPGFRAGAMFNVGSGDADGQGAGSAVSNDFDYWSAAIYAGFAYENFSVAGDVTYTAVDNDMDASTSQGKYSASMDADVFTVGLTAQYKFEFAALDVTPHIGVRYSYIDIDDYSVGDIAESNVDEISVFSIPVGVSLSKDFATASGWVVKPALDLTVTANTGDDEVDSDIRFNGVDLTTDLSTEFMDSVTYGATLGLQVQKDSFQFGLGVNYTGSENTDEYGVAANARFTF</sequence>
<protein>
    <submittedName>
        <fullName evidence="2">Autotransporter outer membrane beta-barrel domain-containing protein</fullName>
    </submittedName>
</protein>
<dbReference type="InterPro" id="IPR005546">
    <property type="entry name" value="Autotransporte_beta"/>
</dbReference>
<reference evidence="2" key="2">
    <citation type="journal article" date="2021" name="PeerJ">
        <title>Extensive microbial diversity within the chicken gut microbiome revealed by metagenomics and culture.</title>
        <authorList>
            <person name="Gilroy R."/>
            <person name="Ravi A."/>
            <person name="Getino M."/>
            <person name="Pursley I."/>
            <person name="Horton D.L."/>
            <person name="Alikhan N.F."/>
            <person name="Baker D."/>
            <person name="Gharbi K."/>
            <person name="Hall N."/>
            <person name="Watson M."/>
            <person name="Adriaenssens E.M."/>
            <person name="Foster-Nyarko E."/>
            <person name="Jarju S."/>
            <person name="Secka A."/>
            <person name="Antonio M."/>
            <person name="Oren A."/>
            <person name="Chaudhuri R.R."/>
            <person name="La Ragione R."/>
            <person name="Hildebrand F."/>
            <person name="Pallen M.J."/>
        </authorList>
    </citation>
    <scope>NUCLEOTIDE SEQUENCE</scope>
    <source>
        <strain evidence="2">17213</strain>
    </source>
</reference>
<feature type="non-terminal residue" evidence="2">
    <location>
        <position position="1"/>
    </location>
</feature>
<dbReference type="SMART" id="SM00869">
    <property type="entry name" value="Autotransporter"/>
    <property type="match status" value="1"/>
</dbReference>
<dbReference type="InterPro" id="IPR006315">
    <property type="entry name" value="OM_autotransptr_brl_dom"/>
</dbReference>
<feature type="domain" description="Autotransporter" evidence="1">
    <location>
        <begin position="45"/>
        <end position="320"/>
    </location>
</feature>
<name>A0A9D9D8P6_9GAMM</name>
<dbReference type="InterPro" id="IPR036709">
    <property type="entry name" value="Autotransporte_beta_dom_sf"/>
</dbReference>
<evidence type="ECO:0000259" key="1">
    <source>
        <dbReference type="PROSITE" id="PS51208"/>
    </source>
</evidence>
<gene>
    <name evidence="2" type="ORF">IAB19_02235</name>
</gene>
<dbReference type="PROSITE" id="PS51208">
    <property type="entry name" value="AUTOTRANSPORTER"/>
    <property type="match status" value="1"/>
</dbReference>